<evidence type="ECO:0000256" key="7">
    <source>
        <dbReference type="ARBA" id="ARBA00022670"/>
    </source>
</evidence>
<comment type="cofactor">
    <cofactor evidence="1">
        <name>Zn(2+)</name>
        <dbReference type="ChEBI" id="CHEBI:29105"/>
    </cofactor>
</comment>
<dbReference type="HAMAP" id="MF_01458">
    <property type="entry name" value="FtsH"/>
    <property type="match status" value="1"/>
</dbReference>
<dbReference type="InterPro" id="IPR003593">
    <property type="entry name" value="AAA+_ATPase"/>
</dbReference>
<keyword evidence="11" id="KW-0378">Hydrolase</keyword>
<dbReference type="Gene3D" id="3.40.50.300">
    <property type="entry name" value="P-loop containing nucleotide triphosphate hydrolases"/>
    <property type="match status" value="1"/>
</dbReference>
<evidence type="ECO:0000256" key="12">
    <source>
        <dbReference type="ARBA" id="ARBA00022833"/>
    </source>
</evidence>
<dbReference type="GO" id="GO:0004176">
    <property type="term" value="F:ATP-dependent peptidase activity"/>
    <property type="evidence" value="ECO:0007669"/>
    <property type="project" value="InterPro"/>
</dbReference>
<evidence type="ECO:0000256" key="20">
    <source>
        <dbReference type="SAM" id="MobiDB-lite"/>
    </source>
</evidence>
<dbReference type="GO" id="GO:0010304">
    <property type="term" value="P:PSII associated light-harvesting complex II catabolic process"/>
    <property type="evidence" value="ECO:0007669"/>
    <property type="project" value="UniProtKB-ARBA"/>
</dbReference>
<evidence type="ECO:0000256" key="13">
    <source>
        <dbReference type="ARBA" id="ARBA00022840"/>
    </source>
</evidence>
<keyword evidence="7" id="KW-0645">Protease</keyword>
<evidence type="ECO:0000256" key="15">
    <source>
        <dbReference type="ARBA" id="ARBA00022989"/>
    </source>
</evidence>
<dbReference type="InterPro" id="IPR005936">
    <property type="entry name" value="FtsH"/>
</dbReference>
<feature type="chain" id="PRO_5002349529" description="AAA+ ATPase domain-containing protein" evidence="21">
    <location>
        <begin position="21"/>
        <end position="772"/>
    </location>
</feature>
<dbReference type="FunFam" id="1.10.8.60:FF:000001">
    <property type="entry name" value="ATP-dependent zinc metalloprotease FtsH"/>
    <property type="match status" value="1"/>
</dbReference>
<dbReference type="FunFam" id="3.40.50.300:FF:000001">
    <property type="entry name" value="ATP-dependent zinc metalloprotease FtsH"/>
    <property type="match status" value="1"/>
</dbReference>
<dbReference type="Pfam" id="PF06480">
    <property type="entry name" value="FtsH_ext"/>
    <property type="match status" value="1"/>
</dbReference>
<evidence type="ECO:0000256" key="9">
    <source>
        <dbReference type="ARBA" id="ARBA00022723"/>
    </source>
</evidence>
<dbReference type="Gene3D" id="3.30.720.210">
    <property type="match status" value="1"/>
</dbReference>
<evidence type="ECO:0000256" key="14">
    <source>
        <dbReference type="ARBA" id="ARBA00022946"/>
    </source>
</evidence>
<evidence type="ECO:0000256" key="21">
    <source>
        <dbReference type="SAM" id="SignalP"/>
    </source>
</evidence>
<dbReference type="InterPro" id="IPR011546">
    <property type="entry name" value="Pept_M41_FtsH_extracell"/>
</dbReference>
<evidence type="ECO:0000256" key="17">
    <source>
        <dbReference type="ARBA" id="ARBA00023078"/>
    </source>
</evidence>
<keyword evidence="17" id="KW-0793">Thylakoid</keyword>
<dbReference type="PANTHER" id="PTHR23076">
    <property type="entry name" value="METALLOPROTEASE M41 FTSH"/>
    <property type="match status" value="1"/>
</dbReference>
<keyword evidence="6" id="KW-0934">Plastid</keyword>
<dbReference type="SUPFAM" id="SSF52540">
    <property type="entry name" value="P-loop containing nucleoside triphosphate hydrolases"/>
    <property type="match status" value="1"/>
</dbReference>
<comment type="similarity">
    <text evidence="3">In the C-terminal section; belongs to the peptidase M41 family.</text>
</comment>
<dbReference type="SMART" id="SM00382">
    <property type="entry name" value="AAA"/>
    <property type="match status" value="1"/>
</dbReference>
<evidence type="ECO:0000256" key="5">
    <source>
        <dbReference type="ARBA" id="ARBA00022528"/>
    </source>
</evidence>
<evidence type="ECO:0000256" key="19">
    <source>
        <dbReference type="ARBA" id="ARBA00060455"/>
    </source>
</evidence>
<keyword evidence="8" id="KW-0812">Transmembrane</keyword>
<dbReference type="GO" id="GO:0016887">
    <property type="term" value="F:ATP hydrolysis activity"/>
    <property type="evidence" value="ECO:0007669"/>
    <property type="project" value="InterPro"/>
</dbReference>
<dbReference type="Gene3D" id="1.10.8.60">
    <property type="match status" value="1"/>
</dbReference>
<evidence type="ECO:0000313" key="23">
    <source>
        <dbReference type="EnsemblPlants" id="LPERR06G20140.2"/>
    </source>
</evidence>
<evidence type="ECO:0000256" key="3">
    <source>
        <dbReference type="ARBA" id="ARBA00010044"/>
    </source>
</evidence>
<dbReference type="SUPFAM" id="SSF140990">
    <property type="entry name" value="FtsH protease domain-like"/>
    <property type="match status" value="1"/>
</dbReference>
<keyword evidence="18" id="KW-0472">Membrane</keyword>
<dbReference type="Pfam" id="PF01434">
    <property type="entry name" value="Peptidase_M41"/>
    <property type="match status" value="1"/>
</dbReference>
<dbReference type="InterPro" id="IPR041569">
    <property type="entry name" value="AAA_lid_3"/>
</dbReference>
<dbReference type="Gene3D" id="1.20.58.760">
    <property type="entry name" value="Peptidase M41"/>
    <property type="match status" value="1"/>
</dbReference>
<dbReference type="FunFam" id="3.30.720.210:FF:000002">
    <property type="entry name" value="ATP-dependent zinc metalloprotease FTSH chloroplastic"/>
    <property type="match status" value="1"/>
</dbReference>
<proteinExistence type="inferred from homology"/>
<keyword evidence="14" id="KW-0809">Transit peptide</keyword>
<dbReference type="FunFam" id="1.20.58.760:FF:000035">
    <property type="entry name" value="ATP-dependent zinc metalloprotease FTSH 6 chloroplastic"/>
    <property type="match status" value="1"/>
</dbReference>
<feature type="signal peptide" evidence="21">
    <location>
        <begin position="1"/>
        <end position="20"/>
    </location>
</feature>
<accession>A0A0D9WT33</accession>
<dbReference type="MEROPS" id="M41.025"/>
<evidence type="ECO:0000256" key="6">
    <source>
        <dbReference type="ARBA" id="ARBA00022640"/>
    </source>
</evidence>
<evidence type="ECO:0000256" key="4">
    <source>
        <dbReference type="ARBA" id="ARBA00010550"/>
    </source>
</evidence>
<dbReference type="InterPro" id="IPR000642">
    <property type="entry name" value="Peptidase_M41"/>
</dbReference>
<dbReference type="InterPro" id="IPR003959">
    <property type="entry name" value="ATPase_AAA_core"/>
</dbReference>
<feature type="region of interest" description="Disordered" evidence="20">
    <location>
        <begin position="22"/>
        <end position="49"/>
    </location>
</feature>
<comment type="function">
    <text evidence="2">Probable ATP-dependent zinc metallopeptidase.</text>
</comment>
<reference evidence="23 24" key="1">
    <citation type="submission" date="2012-08" db="EMBL/GenBank/DDBJ databases">
        <title>Oryza genome evolution.</title>
        <authorList>
            <person name="Wing R.A."/>
        </authorList>
    </citation>
    <scope>NUCLEOTIDE SEQUENCE</scope>
</reference>
<evidence type="ECO:0000256" key="11">
    <source>
        <dbReference type="ARBA" id="ARBA00022801"/>
    </source>
</evidence>
<keyword evidence="13" id="KW-0067">ATP-binding</keyword>
<dbReference type="GO" id="GO:0006508">
    <property type="term" value="P:proteolysis"/>
    <property type="evidence" value="ECO:0007669"/>
    <property type="project" value="UniProtKB-KW"/>
</dbReference>
<organism evidence="23 24">
    <name type="scientific">Leersia perrieri</name>
    <dbReference type="NCBI Taxonomy" id="77586"/>
    <lineage>
        <taxon>Eukaryota</taxon>
        <taxon>Viridiplantae</taxon>
        <taxon>Streptophyta</taxon>
        <taxon>Embryophyta</taxon>
        <taxon>Tracheophyta</taxon>
        <taxon>Spermatophyta</taxon>
        <taxon>Magnoliopsida</taxon>
        <taxon>Liliopsida</taxon>
        <taxon>Poales</taxon>
        <taxon>Poaceae</taxon>
        <taxon>BOP clade</taxon>
        <taxon>Oryzoideae</taxon>
        <taxon>Oryzeae</taxon>
        <taxon>Oryzinae</taxon>
        <taxon>Leersia</taxon>
    </lineage>
</organism>
<dbReference type="GO" id="GO:0009535">
    <property type="term" value="C:chloroplast thylakoid membrane"/>
    <property type="evidence" value="ECO:0007669"/>
    <property type="project" value="UniProtKB-SubCell"/>
</dbReference>
<name>A0A0D9WT33_9ORYZ</name>
<keyword evidence="15" id="KW-1133">Transmembrane helix</keyword>
<dbReference type="GO" id="GO:0008270">
    <property type="term" value="F:zinc ion binding"/>
    <property type="evidence" value="ECO:0007669"/>
    <property type="project" value="InterPro"/>
</dbReference>
<dbReference type="InterPro" id="IPR027417">
    <property type="entry name" value="P-loop_NTPase"/>
</dbReference>
<keyword evidence="10" id="KW-0547">Nucleotide-binding</keyword>
<evidence type="ECO:0000256" key="10">
    <source>
        <dbReference type="ARBA" id="ARBA00022741"/>
    </source>
</evidence>
<evidence type="ECO:0000256" key="16">
    <source>
        <dbReference type="ARBA" id="ARBA00023049"/>
    </source>
</evidence>
<dbReference type="InterPro" id="IPR003960">
    <property type="entry name" value="ATPase_AAA_CS"/>
</dbReference>
<dbReference type="GO" id="GO:0004222">
    <property type="term" value="F:metalloendopeptidase activity"/>
    <property type="evidence" value="ECO:0007669"/>
    <property type="project" value="InterPro"/>
</dbReference>
<evidence type="ECO:0000256" key="8">
    <source>
        <dbReference type="ARBA" id="ARBA00022692"/>
    </source>
</evidence>
<comment type="similarity">
    <text evidence="4">In the N-terminal section; belongs to the AAA ATPase family.</text>
</comment>
<reference evidence="24" key="2">
    <citation type="submission" date="2013-12" db="EMBL/GenBank/DDBJ databases">
        <authorList>
            <person name="Yu Y."/>
            <person name="Lee S."/>
            <person name="de Baynast K."/>
            <person name="Wissotski M."/>
            <person name="Liu L."/>
            <person name="Talag J."/>
            <person name="Goicoechea J."/>
            <person name="Angelova A."/>
            <person name="Jetty R."/>
            <person name="Kudrna D."/>
            <person name="Golser W."/>
            <person name="Rivera L."/>
            <person name="Zhang J."/>
            <person name="Wing R."/>
        </authorList>
    </citation>
    <scope>NUCLEOTIDE SEQUENCE</scope>
</reference>
<evidence type="ECO:0000256" key="18">
    <source>
        <dbReference type="ARBA" id="ARBA00023136"/>
    </source>
</evidence>
<comment type="subcellular location">
    <subcellularLocation>
        <location evidence="19">Plastid</location>
        <location evidence="19">Chloroplast thylakoid membrane</location>
        <topology evidence="19">Single-pass membrane protein</topology>
        <orientation evidence="19">Stromal side</orientation>
    </subcellularLocation>
</comment>
<dbReference type="NCBIfam" id="TIGR01241">
    <property type="entry name" value="FtsH_fam"/>
    <property type="match status" value="1"/>
</dbReference>
<evidence type="ECO:0000259" key="22">
    <source>
        <dbReference type="SMART" id="SM00382"/>
    </source>
</evidence>
<dbReference type="Gramene" id="LPERR06G20140.2">
    <property type="protein sequence ID" value="LPERR06G20140.2"/>
    <property type="gene ID" value="LPERR06G20140"/>
</dbReference>
<keyword evidence="12" id="KW-0862">Zinc</keyword>
<feature type="domain" description="AAA+ ATPase" evidence="22">
    <location>
        <begin position="342"/>
        <end position="481"/>
    </location>
</feature>
<dbReference type="STRING" id="77586.A0A0D9WT33"/>
<sequence>MSFPSMWAHLFLIDAVGTEAATSPPSPSSLPEIPTQLRTGGGQASERAEEEKSAAAALLLVSLRYLYVPLHLSSLPSSAHSTLSLLPFPAPLRSTQMAPTSMSLAAKTPVPFSALPSSGVAQRPVSVTASLEHKTNDARRKFLKLALGNLGVGLPTLLGAKRALADEQGVSSSRMSYSRFLEYLDKDRVKKVDLFENGTIAIVEAISPELGNRVQRVRVQLPGLSQELLQKLREKNIDFAAHSNQEDSGSLLFNLIGNLAFPLILIGGLFLLSRRAQGGLGGPNGPGFPLGFGQSRAKFQMEPNTGVTFDDVAGVDEAKQDFMEVVEFLKKPERFTAVGARIPKGVLLVGPPGTGKTLLAKAIAGEAGVPFFSISGSEFVEMFVGVGASRVRDLFKKAKENAPCIVFVDEIDAVGRQRGTGIGGGNDEREQTLNQLLTEMDGFEGNTGIIVIAATNRADILDSALLRPGRFDRQVSVDVPDVRGRTEILKVHGSNKKFDTDVSLEVIAMRTPGFSGADLANLLNEAAILAGRRGRTAISSKEIDDSIDRIVAGMEGTVMTDGKSKSLVAYHEVGHAICGTLTPGHDPVQKVTLIPRGQARGLTWFIPMDDPTLISRQQLFARIVGGLGGRAAEEIIFGEPEVTTGAAGDLQQITGLAKQMVVTFGMSDIGPWSLMDGGAQSGDVIMRMMARNSMSEKLAEDIDTAVKRLSDEAYEIALSQIRSNREAMDKIVEVLLEKETLSGEEFRAILSEFTEIPVENRVPPATAAALPA</sequence>
<dbReference type="GO" id="GO:0005524">
    <property type="term" value="F:ATP binding"/>
    <property type="evidence" value="ECO:0007669"/>
    <property type="project" value="UniProtKB-KW"/>
</dbReference>
<dbReference type="AlphaFoldDB" id="A0A0D9WT33"/>
<dbReference type="CDD" id="cd19501">
    <property type="entry name" value="RecA-like_FtsH"/>
    <property type="match status" value="1"/>
</dbReference>
<dbReference type="eggNOG" id="KOG0731">
    <property type="taxonomic scope" value="Eukaryota"/>
</dbReference>
<evidence type="ECO:0000256" key="2">
    <source>
        <dbReference type="ARBA" id="ARBA00003497"/>
    </source>
</evidence>
<keyword evidence="21" id="KW-0732">Signal</keyword>
<dbReference type="Pfam" id="PF00004">
    <property type="entry name" value="AAA"/>
    <property type="match status" value="1"/>
</dbReference>
<keyword evidence="16" id="KW-0482">Metalloprotease</keyword>
<reference evidence="23" key="3">
    <citation type="submission" date="2015-04" db="UniProtKB">
        <authorList>
            <consortium name="EnsemblPlants"/>
        </authorList>
    </citation>
    <scope>IDENTIFICATION</scope>
</reference>
<protein>
    <recommendedName>
        <fullName evidence="22">AAA+ ATPase domain-containing protein</fullName>
    </recommendedName>
</protein>
<keyword evidence="5" id="KW-0150">Chloroplast</keyword>
<dbReference type="Pfam" id="PF17862">
    <property type="entry name" value="AAA_lid_3"/>
    <property type="match status" value="1"/>
</dbReference>
<dbReference type="PANTHER" id="PTHR23076:SF139">
    <property type="entry name" value="ATP-DEPENDENT ZINC METALLOPROTEASE FTSH 2, CHLOROPLASTIC"/>
    <property type="match status" value="1"/>
</dbReference>
<evidence type="ECO:0000256" key="1">
    <source>
        <dbReference type="ARBA" id="ARBA00001947"/>
    </source>
</evidence>
<keyword evidence="24" id="KW-1185">Reference proteome</keyword>
<keyword evidence="9" id="KW-0479">Metal-binding</keyword>
<dbReference type="InterPro" id="IPR037219">
    <property type="entry name" value="Peptidase_M41-like"/>
</dbReference>
<dbReference type="PROSITE" id="PS00674">
    <property type="entry name" value="AAA"/>
    <property type="match status" value="1"/>
</dbReference>
<dbReference type="Proteomes" id="UP000032180">
    <property type="component" value="Chromosome 6"/>
</dbReference>
<evidence type="ECO:0000313" key="24">
    <source>
        <dbReference type="Proteomes" id="UP000032180"/>
    </source>
</evidence>
<dbReference type="EnsemblPlants" id="LPERR06G20140.2">
    <property type="protein sequence ID" value="LPERR06G20140.2"/>
    <property type="gene ID" value="LPERR06G20140"/>
</dbReference>